<dbReference type="EMBL" id="JYNY01000073">
    <property type="protein sequence ID" value="KJJ85777.1"/>
    <property type="molecule type" value="Genomic_DNA"/>
</dbReference>
<protein>
    <submittedName>
        <fullName evidence="1">Transglutaminase domain-containing protein</fullName>
    </submittedName>
</protein>
<reference evidence="1 2" key="1">
    <citation type="submission" date="2015-02" db="EMBL/GenBank/DDBJ databases">
        <title>Single-cell genomics of uncultivated deep-branching MTB reveals a conserved set of magnetosome genes.</title>
        <authorList>
            <person name="Kolinko S."/>
            <person name="Richter M."/>
            <person name="Glockner F.O."/>
            <person name="Brachmann A."/>
            <person name="Schuler D."/>
        </authorList>
    </citation>
    <scope>NUCLEOTIDE SEQUENCE [LARGE SCALE GENOMIC DNA]</scope>
    <source>
        <strain evidence="1">SKK-01</strain>
    </source>
</reference>
<name>A0A0F0CR84_9BACT</name>
<comment type="caution">
    <text evidence="1">The sequence shown here is derived from an EMBL/GenBank/DDBJ whole genome shotgun (WGS) entry which is preliminary data.</text>
</comment>
<dbReference type="Gene3D" id="2.130.10.10">
    <property type="entry name" value="YVTN repeat-like/Quinoprotein amine dehydrogenase"/>
    <property type="match status" value="1"/>
</dbReference>
<dbReference type="SUPFAM" id="SSF63825">
    <property type="entry name" value="YWTD domain"/>
    <property type="match status" value="1"/>
</dbReference>
<gene>
    <name evidence="1" type="ORF">OMAG_000352</name>
</gene>
<organism evidence="1 2">
    <name type="scientific">Candidatus Omnitrophus magneticus</name>
    <dbReference type="NCBI Taxonomy" id="1609969"/>
    <lineage>
        <taxon>Bacteria</taxon>
        <taxon>Pseudomonadati</taxon>
        <taxon>Candidatus Omnitrophota</taxon>
        <taxon>Candidatus Omnitrophus</taxon>
    </lineage>
</organism>
<proteinExistence type="predicted"/>
<dbReference type="AlphaFoldDB" id="A0A0F0CR84"/>
<evidence type="ECO:0000313" key="2">
    <source>
        <dbReference type="Proteomes" id="UP000033428"/>
    </source>
</evidence>
<dbReference type="Proteomes" id="UP000033428">
    <property type="component" value="Unassembled WGS sequence"/>
</dbReference>
<sequence>MFYFFAAGLFSYAEDLNSGNEDILKKKTENIYNEKIDTDIVRCIKLPDGYHEGLFKEGNKIFINNGENGDTWVLDIDSEKILTFIKSCGTFTEGLTKDSKGRYWVSDWDDLKLYRVSIENNKMKPEFEVSFAPLHPAGVAATDGKIYMLTWKRGIGTEYHLFSLDEEGKILSKIKILGIYEPSQLAWDGKNLWISSWYSRRIYKVDINNLEILGYIVSPVSDTTGIVCDGEFLWVTGTKSDLYQLKIKRKII</sequence>
<accession>A0A0F0CR84</accession>
<dbReference type="InterPro" id="IPR015943">
    <property type="entry name" value="WD40/YVTN_repeat-like_dom_sf"/>
</dbReference>
<evidence type="ECO:0000313" key="1">
    <source>
        <dbReference type="EMBL" id="KJJ85777.1"/>
    </source>
</evidence>
<keyword evidence="2" id="KW-1185">Reference proteome</keyword>